<sequence>MTATAPREAKLGWTELAPVRIAWSSIVLLQFGSRLVGAYNNSPGFCLTPADSMSSQSVTLLSLLPSLQGEIFSRVPFDCKRNSLPTVCEAFASLLADPPLPGLWGTITLDFFKLHTKFRCGFVREPSVFAAVQWLIDRCAGIERIGIRAQQDERSCKAVPEMMAVLGILLGGFASASHSPVFELDIPGDTDCPLFCPTLFLEPSLQAHFLQQLRRLEQLTELSLQAYALQGLDNLRHLSNLQSLSLAESKLSDVPEVIYALQQLTRLCLRRNCLTSLPSGLSRLEQLRELVLAHNDFNVFPDSQLALLTWLQRLDLSMQENDVDLVVSGPIACVQAMPYLKELHLIHSSTWDTVSMFHISRASNELRQAYRQGARLCAADIKYIDFFEVGDVSFANPSSDDSEEESEYSEDSEDDY</sequence>
<dbReference type="GO" id="GO:0005930">
    <property type="term" value="C:axoneme"/>
    <property type="evidence" value="ECO:0007669"/>
    <property type="project" value="UniProtKB-SubCell"/>
</dbReference>
<dbReference type="Proteomes" id="UP001489004">
    <property type="component" value="Unassembled WGS sequence"/>
</dbReference>
<dbReference type="EMBL" id="JALJOR010000001">
    <property type="protein sequence ID" value="KAK9830181.1"/>
    <property type="molecule type" value="Genomic_DNA"/>
</dbReference>
<accession>A0AAW1R9S0</accession>
<dbReference type="PANTHER" id="PTHR48051">
    <property type="match status" value="1"/>
</dbReference>
<feature type="region of interest" description="Disordered" evidence="4">
    <location>
        <begin position="395"/>
        <end position="416"/>
    </location>
</feature>
<proteinExistence type="predicted"/>
<gene>
    <name evidence="5" type="ORF">WJX72_010165</name>
</gene>
<comment type="caution">
    <text evidence="5">The sequence shown here is derived from an EMBL/GenBank/DDBJ whole genome shotgun (WGS) entry which is preliminary data.</text>
</comment>
<dbReference type="Gene3D" id="3.80.10.10">
    <property type="entry name" value="Ribonuclease Inhibitor"/>
    <property type="match status" value="1"/>
</dbReference>
<comment type="subcellular location">
    <subcellularLocation>
        <location evidence="1">Cytoplasm</location>
        <location evidence="1">Cytoskeleton</location>
        <location evidence="1">Cilium axoneme</location>
    </subcellularLocation>
</comment>
<dbReference type="InterPro" id="IPR050216">
    <property type="entry name" value="LRR_domain-containing"/>
</dbReference>
<keyword evidence="6" id="KW-1185">Reference proteome</keyword>
<evidence type="ECO:0000256" key="2">
    <source>
        <dbReference type="ARBA" id="ARBA00022614"/>
    </source>
</evidence>
<keyword evidence="2" id="KW-0433">Leucine-rich repeat</keyword>
<dbReference type="InterPro" id="IPR003591">
    <property type="entry name" value="Leu-rich_rpt_typical-subtyp"/>
</dbReference>
<dbReference type="SUPFAM" id="SSF52058">
    <property type="entry name" value="L domain-like"/>
    <property type="match status" value="1"/>
</dbReference>
<evidence type="ECO:0000256" key="1">
    <source>
        <dbReference type="ARBA" id="ARBA00004430"/>
    </source>
</evidence>
<organism evidence="5 6">
    <name type="scientific">[Myrmecia] bisecta</name>
    <dbReference type="NCBI Taxonomy" id="41462"/>
    <lineage>
        <taxon>Eukaryota</taxon>
        <taxon>Viridiplantae</taxon>
        <taxon>Chlorophyta</taxon>
        <taxon>core chlorophytes</taxon>
        <taxon>Trebouxiophyceae</taxon>
        <taxon>Trebouxiales</taxon>
        <taxon>Trebouxiaceae</taxon>
        <taxon>Myrmecia</taxon>
    </lineage>
</organism>
<dbReference type="Pfam" id="PF13855">
    <property type="entry name" value="LRR_8"/>
    <property type="match status" value="1"/>
</dbReference>
<name>A0AAW1R9S0_9CHLO</name>
<dbReference type="PANTHER" id="PTHR48051:SF1">
    <property type="entry name" value="RAS SUPPRESSOR PROTEIN 1"/>
    <property type="match status" value="1"/>
</dbReference>
<evidence type="ECO:0000313" key="6">
    <source>
        <dbReference type="Proteomes" id="UP001489004"/>
    </source>
</evidence>
<protein>
    <submittedName>
        <fullName evidence="5">Uncharacterized protein</fullName>
    </submittedName>
</protein>
<dbReference type="InterPro" id="IPR001611">
    <property type="entry name" value="Leu-rich_rpt"/>
</dbReference>
<reference evidence="5 6" key="1">
    <citation type="journal article" date="2024" name="Nat. Commun.">
        <title>Phylogenomics reveals the evolutionary origins of lichenization in chlorophyte algae.</title>
        <authorList>
            <person name="Puginier C."/>
            <person name="Libourel C."/>
            <person name="Otte J."/>
            <person name="Skaloud P."/>
            <person name="Haon M."/>
            <person name="Grisel S."/>
            <person name="Petersen M."/>
            <person name="Berrin J.G."/>
            <person name="Delaux P.M."/>
            <person name="Dal Grande F."/>
            <person name="Keller J."/>
        </authorList>
    </citation>
    <scope>NUCLEOTIDE SEQUENCE [LARGE SCALE GENOMIC DNA]</scope>
    <source>
        <strain evidence="5 6">SAG 2043</strain>
    </source>
</reference>
<dbReference type="InterPro" id="IPR032675">
    <property type="entry name" value="LRR_dom_sf"/>
</dbReference>
<evidence type="ECO:0000256" key="4">
    <source>
        <dbReference type="SAM" id="MobiDB-lite"/>
    </source>
</evidence>
<dbReference type="AlphaFoldDB" id="A0AAW1R9S0"/>
<evidence type="ECO:0000313" key="5">
    <source>
        <dbReference type="EMBL" id="KAK9830181.1"/>
    </source>
</evidence>
<evidence type="ECO:0000256" key="3">
    <source>
        <dbReference type="ARBA" id="ARBA00022737"/>
    </source>
</evidence>
<keyword evidence="3" id="KW-0677">Repeat</keyword>
<feature type="compositionally biased region" description="Acidic residues" evidence="4">
    <location>
        <begin position="400"/>
        <end position="416"/>
    </location>
</feature>
<dbReference type="SMART" id="SM00369">
    <property type="entry name" value="LRR_TYP"/>
    <property type="match status" value="3"/>
</dbReference>